<evidence type="ECO:0000313" key="3">
    <source>
        <dbReference type="WBParaSite" id="TCLT_0000254401-mRNA-1"/>
    </source>
</evidence>
<dbReference type="Proteomes" id="UP000276776">
    <property type="component" value="Unassembled WGS sequence"/>
</dbReference>
<dbReference type="AlphaFoldDB" id="A0A0N5CQP4"/>
<name>A0A0N5CQP4_THECL</name>
<reference evidence="3" key="1">
    <citation type="submission" date="2017-02" db="UniProtKB">
        <authorList>
            <consortium name="WormBaseParasite"/>
        </authorList>
    </citation>
    <scope>IDENTIFICATION</scope>
</reference>
<dbReference type="OrthoDB" id="5815915at2759"/>
<dbReference type="EMBL" id="UYYF01000554">
    <property type="protein sequence ID" value="VDM98564.1"/>
    <property type="molecule type" value="Genomic_DNA"/>
</dbReference>
<keyword evidence="2" id="KW-1185">Reference proteome</keyword>
<dbReference type="WBParaSite" id="TCLT_0000254401-mRNA-1">
    <property type="protein sequence ID" value="TCLT_0000254401-mRNA-1"/>
    <property type="gene ID" value="TCLT_0000254401"/>
</dbReference>
<reference evidence="1 2" key="2">
    <citation type="submission" date="2018-11" db="EMBL/GenBank/DDBJ databases">
        <authorList>
            <consortium name="Pathogen Informatics"/>
        </authorList>
    </citation>
    <scope>NUCLEOTIDE SEQUENCE [LARGE SCALE GENOMIC DNA]</scope>
</reference>
<sequence>MPRFLNSLFRYHKKYKFDTRDSDATKMHNTIACLKQKIADANLRSTKNHKIIDSLSQRIRSLCYELYEMRRLEERSSMSNISSTSIDTDCIIDLQNDLLITEDKIQHLQTSLLESEQQSRELHEQLILANRKMEQSEKYRMQLQILSNKAEMVAVCYRMMAKERNWIDGTLEMMQNIENTHRASEFRLSSKQCYSANSSPA</sequence>
<organism evidence="3">
    <name type="scientific">Thelazia callipaeda</name>
    <name type="common">Oriental eyeworm</name>
    <name type="synonym">Parasitic nematode</name>
    <dbReference type="NCBI Taxonomy" id="103827"/>
    <lineage>
        <taxon>Eukaryota</taxon>
        <taxon>Metazoa</taxon>
        <taxon>Ecdysozoa</taxon>
        <taxon>Nematoda</taxon>
        <taxon>Chromadorea</taxon>
        <taxon>Rhabditida</taxon>
        <taxon>Spirurina</taxon>
        <taxon>Spiruromorpha</taxon>
        <taxon>Thelazioidea</taxon>
        <taxon>Thelaziidae</taxon>
        <taxon>Thelazia</taxon>
    </lineage>
</organism>
<evidence type="ECO:0000313" key="2">
    <source>
        <dbReference type="Proteomes" id="UP000276776"/>
    </source>
</evidence>
<dbReference type="OMA" id="CLRNEFH"/>
<evidence type="ECO:0000313" key="1">
    <source>
        <dbReference type="EMBL" id="VDM98564.1"/>
    </source>
</evidence>
<accession>A0A0N5CQP4</accession>
<gene>
    <name evidence="1" type="ORF">TCLT_LOCUS2545</name>
</gene>
<protein>
    <submittedName>
        <fullName evidence="3">TDP43_N domain-containing protein</fullName>
    </submittedName>
</protein>
<proteinExistence type="predicted"/>